<evidence type="ECO:0000256" key="7">
    <source>
        <dbReference type="SAM" id="Phobius"/>
    </source>
</evidence>
<keyword evidence="4 7" id="KW-0812">Transmembrane</keyword>
<keyword evidence="10" id="KW-1185">Reference proteome</keyword>
<dbReference type="InterPro" id="IPR049177">
    <property type="entry name" value="MgtC_SapB_SrpB_YhiD_N"/>
</dbReference>
<feature type="transmembrane region" description="Helical" evidence="7">
    <location>
        <begin position="38"/>
        <end position="58"/>
    </location>
</feature>
<dbReference type="EMBL" id="JBHUFF010000008">
    <property type="protein sequence ID" value="MFD1798714.1"/>
    <property type="molecule type" value="Genomic_DNA"/>
</dbReference>
<dbReference type="PRINTS" id="PR01837">
    <property type="entry name" value="MGTCSAPBPROT"/>
</dbReference>
<evidence type="ECO:0000256" key="4">
    <source>
        <dbReference type="ARBA" id="ARBA00022692"/>
    </source>
</evidence>
<comment type="subcellular location">
    <subcellularLocation>
        <location evidence="1">Cell membrane</location>
        <topology evidence="1">Multi-pass membrane protein</topology>
    </subcellularLocation>
</comment>
<evidence type="ECO:0000256" key="5">
    <source>
        <dbReference type="ARBA" id="ARBA00022989"/>
    </source>
</evidence>
<organism evidence="9 10">
    <name type="scientific">Carnobacterium antarcticum</name>
    <dbReference type="NCBI Taxonomy" id="2126436"/>
    <lineage>
        <taxon>Bacteria</taxon>
        <taxon>Bacillati</taxon>
        <taxon>Bacillota</taxon>
        <taxon>Bacilli</taxon>
        <taxon>Lactobacillales</taxon>
        <taxon>Carnobacteriaceae</taxon>
        <taxon>Carnobacterium</taxon>
    </lineage>
</organism>
<protein>
    <submittedName>
        <fullName evidence="9">MgtC/SapB family protein</fullName>
    </submittedName>
</protein>
<dbReference type="PANTHER" id="PTHR33778:SF1">
    <property type="entry name" value="MAGNESIUM TRANSPORTER YHID-RELATED"/>
    <property type="match status" value="1"/>
</dbReference>
<accession>A0ABW4NKF0</accession>
<keyword evidence="5 7" id="KW-1133">Transmembrane helix</keyword>
<evidence type="ECO:0000313" key="10">
    <source>
        <dbReference type="Proteomes" id="UP001597285"/>
    </source>
</evidence>
<feature type="transmembrane region" description="Helical" evidence="7">
    <location>
        <begin position="127"/>
        <end position="145"/>
    </location>
</feature>
<keyword evidence="3" id="KW-1003">Cell membrane</keyword>
<comment type="similarity">
    <text evidence="2">Belongs to the MgtC/SapB family.</text>
</comment>
<evidence type="ECO:0000256" key="3">
    <source>
        <dbReference type="ARBA" id="ARBA00022475"/>
    </source>
</evidence>
<dbReference type="RefSeq" id="WP_058919124.1">
    <property type="nucleotide sequence ID" value="NZ_JBHSQC010000015.1"/>
</dbReference>
<dbReference type="PANTHER" id="PTHR33778">
    <property type="entry name" value="PROTEIN MGTC"/>
    <property type="match status" value="1"/>
</dbReference>
<evidence type="ECO:0000256" key="2">
    <source>
        <dbReference type="ARBA" id="ARBA00009298"/>
    </source>
</evidence>
<gene>
    <name evidence="9" type="ORF">ACFSBK_02420</name>
</gene>
<keyword evidence="6 7" id="KW-0472">Membrane</keyword>
<evidence type="ECO:0000313" key="9">
    <source>
        <dbReference type="EMBL" id="MFD1798714.1"/>
    </source>
</evidence>
<evidence type="ECO:0000256" key="6">
    <source>
        <dbReference type="ARBA" id="ARBA00023136"/>
    </source>
</evidence>
<name>A0ABW4NKF0_9LACT</name>
<sequence length="235" mass="26299">MFELDHFEVIGRLLASILFGSAIGYERETKGHHAGLRTHILVCVGSTLFALIQTQATYTTVKMALENPDLLQILNTDLTRMTAQIVSGIGFLGAGTIIVTKKSVTGLTTAASIWAIASLGIAVGMGYYFIAFTGCIIMLLVLRLIRKLFRVQDFKKIEIRYFKRQETEKKIKDYFDQNKVSIMDLDYSVDSHKEDKNVYLMVYTLSLPDELTTTAIVENLTDVSTIVGIRTIKDN</sequence>
<dbReference type="InterPro" id="IPR003416">
    <property type="entry name" value="MgtC/SapB/SrpB/YhiD_fam"/>
</dbReference>
<evidence type="ECO:0000259" key="8">
    <source>
        <dbReference type="Pfam" id="PF02308"/>
    </source>
</evidence>
<evidence type="ECO:0000256" key="1">
    <source>
        <dbReference type="ARBA" id="ARBA00004651"/>
    </source>
</evidence>
<reference evidence="10" key="1">
    <citation type="journal article" date="2019" name="Int. J. Syst. Evol. Microbiol.">
        <title>The Global Catalogue of Microorganisms (GCM) 10K type strain sequencing project: providing services to taxonomists for standard genome sequencing and annotation.</title>
        <authorList>
            <consortium name="The Broad Institute Genomics Platform"/>
            <consortium name="The Broad Institute Genome Sequencing Center for Infectious Disease"/>
            <person name="Wu L."/>
            <person name="Ma J."/>
        </authorList>
    </citation>
    <scope>NUCLEOTIDE SEQUENCE [LARGE SCALE GENOMIC DNA]</scope>
    <source>
        <strain evidence="10">KCTC 42143</strain>
    </source>
</reference>
<dbReference type="Proteomes" id="UP001597285">
    <property type="component" value="Unassembled WGS sequence"/>
</dbReference>
<feature type="domain" description="MgtC/SapB/SrpB/YhiD N-terminal" evidence="8">
    <location>
        <begin position="13"/>
        <end position="149"/>
    </location>
</feature>
<proteinExistence type="inferred from homology"/>
<comment type="caution">
    <text evidence="9">The sequence shown here is derived from an EMBL/GenBank/DDBJ whole genome shotgun (WGS) entry which is preliminary data.</text>
</comment>
<feature type="transmembrane region" description="Helical" evidence="7">
    <location>
        <begin position="78"/>
        <end position="99"/>
    </location>
</feature>
<dbReference type="Pfam" id="PF02308">
    <property type="entry name" value="MgtC"/>
    <property type="match status" value="1"/>
</dbReference>